<dbReference type="GO" id="GO:0043565">
    <property type="term" value="F:sequence-specific DNA binding"/>
    <property type="evidence" value="ECO:0007669"/>
    <property type="project" value="InterPro"/>
</dbReference>
<evidence type="ECO:0000259" key="5">
    <source>
        <dbReference type="PROSITE" id="PS01124"/>
    </source>
</evidence>
<dbReference type="PANTHER" id="PTHR43280">
    <property type="entry name" value="ARAC-FAMILY TRANSCRIPTIONAL REGULATOR"/>
    <property type="match status" value="1"/>
</dbReference>
<evidence type="ECO:0000313" key="7">
    <source>
        <dbReference type="Proteomes" id="UP000474296"/>
    </source>
</evidence>
<feature type="transmembrane region" description="Helical" evidence="4">
    <location>
        <begin position="33"/>
        <end position="56"/>
    </location>
</feature>
<dbReference type="InterPro" id="IPR018060">
    <property type="entry name" value="HTH_AraC"/>
</dbReference>
<keyword evidence="7" id="KW-1185">Reference proteome</keyword>
<comment type="caution">
    <text evidence="6">The sequence shown here is derived from an EMBL/GenBank/DDBJ whole genome shotgun (WGS) entry which is preliminary data.</text>
</comment>
<evidence type="ECO:0000313" key="6">
    <source>
        <dbReference type="EMBL" id="NER18370.1"/>
    </source>
</evidence>
<accession>A0A6M0CXB0</accession>
<reference evidence="6 7" key="1">
    <citation type="submission" date="2020-01" db="EMBL/GenBank/DDBJ databases">
        <title>Spongiivirga citrea KCTC 32990T.</title>
        <authorList>
            <person name="Wang G."/>
        </authorList>
    </citation>
    <scope>NUCLEOTIDE SEQUENCE [LARGE SCALE GENOMIC DNA]</scope>
    <source>
        <strain evidence="6 7">KCTC 32990</strain>
    </source>
</reference>
<organism evidence="6 7">
    <name type="scientific">Spongiivirga citrea</name>
    <dbReference type="NCBI Taxonomy" id="1481457"/>
    <lineage>
        <taxon>Bacteria</taxon>
        <taxon>Pseudomonadati</taxon>
        <taxon>Bacteroidota</taxon>
        <taxon>Flavobacteriia</taxon>
        <taxon>Flavobacteriales</taxon>
        <taxon>Flavobacteriaceae</taxon>
        <taxon>Spongiivirga</taxon>
    </lineage>
</organism>
<sequence length="371" mass="42938">MQTLFNQLVYFAFFQCLLLLGVFLFSKKNRRNINAFLAILVIALFLGLSGRVLYAAGVFGGNWRLNSVSEWAAMLFGTTLYLLTRSSLQNRKLNTQDLLHYIPSIGYMTFILIYFVLASDTVVTNRIQTGELKRVVWACHALGLIVNITYWGMSLKVLTDFKKQIKNELSYTLKTNFFKYLHIIMGLGFLVWLTLYMISLFGYDMIERDARPSIWMAMAFIVLFITYYGMISPEVYRITQLEIIQKYAQSKLSTTDLDLMKKQLDQLMEEKKPYLNNKLLKAELAEMLGTSNPELARLLNENIGMNFFEYVNYYRIKEFVALARTEKAQNLTFYGLAQEAGFNSKTTFNKSFKKLMGVSPSEYFNNQNITS</sequence>
<dbReference type="SMART" id="SM00342">
    <property type="entry name" value="HTH_ARAC"/>
    <property type="match status" value="1"/>
</dbReference>
<dbReference type="Gene3D" id="1.10.10.60">
    <property type="entry name" value="Homeodomain-like"/>
    <property type="match status" value="2"/>
</dbReference>
<feature type="transmembrane region" description="Helical" evidence="4">
    <location>
        <begin position="6"/>
        <end position="26"/>
    </location>
</feature>
<keyword evidence="4" id="KW-0472">Membrane</keyword>
<dbReference type="PROSITE" id="PS01124">
    <property type="entry name" value="HTH_ARAC_FAMILY_2"/>
    <property type="match status" value="1"/>
</dbReference>
<dbReference type="Pfam" id="PF12833">
    <property type="entry name" value="HTH_18"/>
    <property type="match status" value="1"/>
</dbReference>
<gene>
    <name evidence="6" type="ORF">GWK10_14200</name>
</gene>
<dbReference type="PANTHER" id="PTHR43280:SF29">
    <property type="entry name" value="ARAC-FAMILY TRANSCRIPTIONAL REGULATOR"/>
    <property type="match status" value="1"/>
</dbReference>
<keyword evidence="4" id="KW-1133">Transmembrane helix</keyword>
<dbReference type="GO" id="GO:0003700">
    <property type="term" value="F:DNA-binding transcription factor activity"/>
    <property type="evidence" value="ECO:0007669"/>
    <property type="project" value="InterPro"/>
</dbReference>
<feature type="domain" description="HTH araC/xylS-type" evidence="5">
    <location>
        <begin position="265"/>
        <end position="366"/>
    </location>
</feature>
<feature type="transmembrane region" description="Helical" evidence="4">
    <location>
        <begin position="68"/>
        <end position="84"/>
    </location>
</feature>
<evidence type="ECO:0000256" key="2">
    <source>
        <dbReference type="ARBA" id="ARBA00023125"/>
    </source>
</evidence>
<name>A0A6M0CXB0_9FLAO</name>
<dbReference type="AlphaFoldDB" id="A0A6M0CXB0"/>
<keyword evidence="4" id="KW-0812">Transmembrane</keyword>
<evidence type="ECO:0000256" key="3">
    <source>
        <dbReference type="ARBA" id="ARBA00023163"/>
    </source>
</evidence>
<dbReference type="InterPro" id="IPR009057">
    <property type="entry name" value="Homeodomain-like_sf"/>
</dbReference>
<dbReference type="Proteomes" id="UP000474296">
    <property type="component" value="Unassembled WGS sequence"/>
</dbReference>
<protein>
    <submittedName>
        <fullName evidence="6">Helix-turn-helix domain-containing protein</fullName>
    </submittedName>
</protein>
<keyword evidence="2" id="KW-0238">DNA-binding</keyword>
<dbReference type="SUPFAM" id="SSF46689">
    <property type="entry name" value="Homeodomain-like"/>
    <property type="match status" value="1"/>
</dbReference>
<keyword evidence="3" id="KW-0804">Transcription</keyword>
<evidence type="ECO:0000256" key="4">
    <source>
        <dbReference type="SAM" id="Phobius"/>
    </source>
</evidence>
<feature type="transmembrane region" description="Helical" evidence="4">
    <location>
        <begin position="213"/>
        <end position="231"/>
    </location>
</feature>
<feature type="transmembrane region" description="Helical" evidence="4">
    <location>
        <begin position="135"/>
        <end position="159"/>
    </location>
</feature>
<keyword evidence="1" id="KW-0805">Transcription regulation</keyword>
<dbReference type="EMBL" id="JAABOQ010000005">
    <property type="protein sequence ID" value="NER18370.1"/>
    <property type="molecule type" value="Genomic_DNA"/>
</dbReference>
<feature type="transmembrane region" description="Helical" evidence="4">
    <location>
        <begin position="105"/>
        <end position="123"/>
    </location>
</feature>
<evidence type="ECO:0000256" key="1">
    <source>
        <dbReference type="ARBA" id="ARBA00023015"/>
    </source>
</evidence>
<feature type="transmembrane region" description="Helical" evidence="4">
    <location>
        <begin position="180"/>
        <end position="201"/>
    </location>
</feature>
<proteinExistence type="predicted"/>
<dbReference type="RefSeq" id="WP_164033039.1">
    <property type="nucleotide sequence ID" value="NZ_JAABOQ010000005.1"/>
</dbReference>